<reference evidence="2 3" key="1">
    <citation type="submission" date="2021-06" db="EMBL/GenBank/DDBJ databases">
        <authorList>
            <person name="Palmer J.M."/>
        </authorList>
    </citation>
    <scope>NUCLEOTIDE SEQUENCE [LARGE SCALE GENOMIC DNA]</scope>
    <source>
        <strain evidence="2 3">AS_MEX2019</strain>
        <tissue evidence="2">Muscle</tissue>
    </source>
</reference>
<accession>A0ABV1A9K2</accession>
<dbReference type="EMBL" id="JAHRIP010085811">
    <property type="protein sequence ID" value="MEQ2314850.1"/>
    <property type="molecule type" value="Genomic_DNA"/>
</dbReference>
<evidence type="ECO:0000256" key="1">
    <source>
        <dbReference type="SAM" id="MobiDB-lite"/>
    </source>
</evidence>
<dbReference type="Proteomes" id="UP001469553">
    <property type="component" value="Unassembled WGS sequence"/>
</dbReference>
<evidence type="ECO:0000313" key="3">
    <source>
        <dbReference type="Proteomes" id="UP001469553"/>
    </source>
</evidence>
<protein>
    <submittedName>
        <fullName evidence="2">Uncharacterized protein</fullName>
    </submittedName>
</protein>
<organism evidence="2 3">
    <name type="scientific">Ameca splendens</name>
    <dbReference type="NCBI Taxonomy" id="208324"/>
    <lineage>
        <taxon>Eukaryota</taxon>
        <taxon>Metazoa</taxon>
        <taxon>Chordata</taxon>
        <taxon>Craniata</taxon>
        <taxon>Vertebrata</taxon>
        <taxon>Euteleostomi</taxon>
        <taxon>Actinopterygii</taxon>
        <taxon>Neopterygii</taxon>
        <taxon>Teleostei</taxon>
        <taxon>Neoteleostei</taxon>
        <taxon>Acanthomorphata</taxon>
        <taxon>Ovalentaria</taxon>
        <taxon>Atherinomorphae</taxon>
        <taxon>Cyprinodontiformes</taxon>
        <taxon>Goodeidae</taxon>
        <taxon>Ameca</taxon>
    </lineage>
</organism>
<name>A0ABV1A9K2_9TELE</name>
<evidence type="ECO:0000313" key="2">
    <source>
        <dbReference type="EMBL" id="MEQ2314850.1"/>
    </source>
</evidence>
<proteinExistence type="predicted"/>
<feature type="region of interest" description="Disordered" evidence="1">
    <location>
        <begin position="1"/>
        <end position="25"/>
    </location>
</feature>
<comment type="caution">
    <text evidence="2">The sequence shown here is derived from an EMBL/GenBank/DDBJ whole genome shotgun (WGS) entry which is preliminary data.</text>
</comment>
<keyword evidence="3" id="KW-1185">Reference proteome</keyword>
<sequence length="103" mass="10958">MAPIPTLKGHIKRRNPLLQKQHKLSDHRANVAEVVGPRPVTGGLLVRTHIPSICRCVLGQDTSPNLPVMLVRGPRGADSMAASLLSVCPRAAVATLQLTTVSV</sequence>
<gene>
    <name evidence="2" type="ORF">AMECASPLE_016211</name>
</gene>